<evidence type="ECO:0000259" key="23">
    <source>
        <dbReference type="PROSITE" id="PS51657"/>
    </source>
</evidence>
<dbReference type="PROSITE" id="PS50507">
    <property type="entry name" value="RDRP_SSRNA_POS"/>
    <property type="match status" value="1"/>
</dbReference>
<evidence type="ECO:0000256" key="12">
    <source>
        <dbReference type="ARBA" id="ARBA00022807"/>
    </source>
</evidence>
<dbReference type="Pfam" id="PF00983">
    <property type="entry name" value="Tymo_coat"/>
    <property type="match status" value="1"/>
</dbReference>
<keyword evidence="7 20" id="KW-0645">Protease</keyword>
<feature type="domain" description="Alphavirus-like MT" evidence="24">
    <location>
        <begin position="171"/>
        <end position="332"/>
    </location>
</feature>
<keyword evidence="14" id="KW-0946">Virion</keyword>
<dbReference type="GO" id="GO:0039694">
    <property type="term" value="P:viral RNA genome replication"/>
    <property type="evidence" value="ECO:0007669"/>
    <property type="project" value="InterPro"/>
</dbReference>
<dbReference type="InterPro" id="IPR007094">
    <property type="entry name" value="RNA-dir_pol_PSvirus"/>
</dbReference>
<keyword evidence="2" id="KW-0696">RNA-directed RNA polymerase</keyword>
<dbReference type="GO" id="GO:0032259">
    <property type="term" value="P:methylation"/>
    <property type="evidence" value="ECO:0007669"/>
    <property type="project" value="UniProtKB-KW"/>
</dbReference>
<dbReference type="GO" id="GO:0016556">
    <property type="term" value="P:mRNA modification"/>
    <property type="evidence" value="ECO:0007669"/>
    <property type="project" value="InterPro"/>
</dbReference>
<dbReference type="GO" id="GO:0008174">
    <property type="term" value="F:mRNA methyltransferase activity"/>
    <property type="evidence" value="ECO:0007669"/>
    <property type="project" value="UniProtKB-UniRule"/>
</dbReference>
<evidence type="ECO:0000256" key="3">
    <source>
        <dbReference type="ARBA" id="ARBA00022561"/>
    </source>
</evidence>
<organism evidence="25">
    <name type="scientific">Nectarine marafivirus M</name>
    <dbReference type="NCBI Taxonomy" id="1778580"/>
    <lineage>
        <taxon>Viruses</taxon>
        <taxon>Riboviria</taxon>
        <taxon>Orthornavirae</taxon>
        <taxon>Kitrinoviricota</taxon>
        <taxon>Alsuviricetes</taxon>
        <taxon>Tymovirales</taxon>
        <taxon>Tymoviridae</taxon>
        <taxon>Marafivirus</taxon>
        <taxon>Marafivirus nucipersicae</taxon>
    </lineage>
</organism>
<evidence type="ECO:0000259" key="22">
    <source>
        <dbReference type="PROSITE" id="PS50507"/>
    </source>
</evidence>
<dbReference type="Pfam" id="PF01660">
    <property type="entry name" value="Vmethyltransf"/>
    <property type="match status" value="1"/>
</dbReference>
<dbReference type="PROSITE" id="PS51743">
    <property type="entry name" value="ALPHAVIRUS_MT"/>
    <property type="match status" value="1"/>
</dbReference>
<evidence type="ECO:0000256" key="15">
    <source>
        <dbReference type="ARBA" id="ARBA00022876"/>
    </source>
</evidence>
<evidence type="ECO:0000256" key="14">
    <source>
        <dbReference type="ARBA" id="ARBA00022844"/>
    </source>
</evidence>
<keyword evidence="5" id="KW-0489">Methyltransferase</keyword>
<dbReference type="Gene3D" id="2.60.120.20">
    <property type="match status" value="1"/>
</dbReference>
<evidence type="ECO:0000256" key="13">
    <source>
        <dbReference type="ARBA" id="ARBA00022840"/>
    </source>
</evidence>
<dbReference type="InterPro" id="IPR008043">
    <property type="entry name" value="Peptidase_C21"/>
</dbReference>
<keyword evidence="15" id="KW-1127">Modulation of host ubiquitin pathway by viral deubiquitinase</keyword>
<feature type="domain" description="(+)RNA virus helicase C-terminal" evidence="23">
    <location>
        <begin position="997"/>
        <end position="1287"/>
    </location>
</feature>
<dbReference type="InterPro" id="IPR001788">
    <property type="entry name" value="RNA-dep_RNA_pol_alsuvir"/>
</dbReference>
<evidence type="ECO:0000256" key="5">
    <source>
        <dbReference type="ARBA" id="ARBA00022603"/>
    </source>
</evidence>
<dbReference type="InterPro" id="IPR000574">
    <property type="entry name" value="Tymo_coat"/>
</dbReference>
<evidence type="ECO:0000256" key="2">
    <source>
        <dbReference type="ARBA" id="ARBA00022484"/>
    </source>
</evidence>
<reference evidence="25" key="1">
    <citation type="journal article" date="2016" name="Phytopathology">
        <title>High-Throughput Sequencing Identifies Novel Viruses in Nectarine: Insights to the Etiology of Stem-Pitting Disease.</title>
        <authorList>
            <person name="Villamor D.E.V."/>
            <person name="Mekuria T.A."/>
            <person name="Pillai S.S."/>
            <person name="Eastwell K.C."/>
        </authorList>
    </citation>
    <scope>NUCLEOTIDE SEQUENCE</scope>
    <source>
        <strain evidence="25">NeVM/12P42</strain>
    </source>
</reference>
<keyword evidence="17" id="KW-0511">Multifunctional enzyme</keyword>
<dbReference type="Gene3D" id="3.90.70.100">
    <property type="match status" value="1"/>
</dbReference>
<comment type="similarity">
    <text evidence="19">Belongs to the Tymoviridae non-structural replication polyprotein family.</text>
</comment>
<dbReference type="GO" id="GO:0006351">
    <property type="term" value="P:DNA-templated transcription"/>
    <property type="evidence" value="ECO:0007669"/>
    <property type="project" value="InterPro"/>
</dbReference>
<dbReference type="GO" id="GO:0019028">
    <property type="term" value="C:viral capsid"/>
    <property type="evidence" value="ECO:0007669"/>
    <property type="project" value="UniProtKB-KW"/>
</dbReference>
<dbReference type="InterPro" id="IPR043629">
    <property type="entry name" value="Salyut_dom"/>
</dbReference>
<dbReference type="GO" id="GO:0005524">
    <property type="term" value="F:ATP binding"/>
    <property type="evidence" value="ECO:0007669"/>
    <property type="project" value="UniProtKB-KW"/>
</dbReference>
<feature type="domain" description="RdRp catalytic" evidence="22">
    <location>
        <begin position="1629"/>
        <end position="1735"/>
    </location>
</feature>
<keyword evidence="3" id="KW-0167">Capsid protein</keyword>
<dbReference type="InterPro" id="IPR027417">
    <property type="entry name" value="P-loop_NTPase"/>
</dbReference>
<dbReference type="Pfam" id="PF19227">
    <property type="entry name" value="Salyut"/>
    <property type="match status" value="1"/>
</dbReference>
<feature type="region of interest" description="Disordered" evidence="21">
    <location>
        <begin position="656"/>
        <end position="731"/>
    </location>
</feature>
<dbReference type="GO" id="GO:0039648">
    <property type="term" value="P:symbiont-mediated perturbation of host ubiquitin-like protein modification"/>
    <property type="evidence" value="ECO:0007669"/>
    <property type="project" value="UniProtKB-KW"/>
</dbReference>
<keyword evidence="13" id="KW-0067">ATP-binding</keyword>
<keyword evidence="4" id="KW-0945">Host-virus interaction</keyword>
<evidence type="ECO:0000256" key="8">
    <source>
        <dbReference type="ARBA" id="ARBA00022679"/>
    </source>
</evidence>
<evidence type="ECO:0000256" key="17">
    <source>
        <dbReference type="ARBA" id="ARBA00023268"/>
    </source>
</evidence>
<dbReference type="EMBL" id="KT273413">
    <property type="protein sequence ID" value="ALX72770.1"/>
    <property type="molecule type" value="Genomic_RNA"/>
</dbReference>
<keyword evidence="8" id="KW-0808">Transferase</keyword>
<keyword evidence="12 20" id="KW-0788">Thiol protease</keyword>
<evidence type="ECO:0000256" key="6">
    <source>
        <dbReference type="ARBA" id="ARBA00022662"/>
    </source>
</evidence>
<feature type="active site" description="For protease activity" evidence="20">
    <location>
        <position position="837"/>
    </location>
</feature>
<proteinExistence type="inferred from homology"/>
<dbReference type="InterPro" id="IPR043502">
    <property type="entry name" value="DNA/RNA_pol_sf"/>
</dbReference>
<dbReference type="SUPFAM" id="SSF56672">
    <property type="entry name" value="DNA/RNA polymerases"/>
    <property type="match status" value="1"/>
</dbReference>
<dbReference type="GO" id="GO:0006396">
    <property type="term" value="P:RNA processing"/>
    <property type="evidence" value="ECO:0007669"/>
    <property type="project" value="InterPro"/>
</dbReference>
<comment type="subcellular location">
    <subcellularLocation>
        <location evidence="1">Virion</location>
    </subcellularLocation>
</comment>
<dbReference type="InterPro" id="IPR027351">
    <property type="entry name" value="(+)RNA_virus_helicase_core_dom"/>
</dbReference>
<dbReference type="InterPro" id="IPR029053">
    <property type="entry name" value="Viral_coat"/>
</dbReference>
<protein>
    <submittedName>
        <fullName evidence="25">Polyprotein</fullName>
    </submittedName>
</protein>
<feature type="compositionally biased region" description="Pro residues" evidence="21">
    <location>
        <begin position="662"/>
        <end position="679"/>
    </location>
</feature>
<keyword evidence="16" id="KW-0693">Viral RNA replication</keyword>
<evidence type="ECO:0000259" key="24">
    <source>
        <dbReference type="PROSITE" id="PS51743"/>
    </source>
</evidence>
<dbReference type="GO" id="GO:0004197">
    <property type="term" value="F:cysteine-type endopeptidase activity"/>
    <property type="evidence" value="ECO:0007669"/>
    <property type="project" value="UniProtKB-UniRule"/>
</dbReference>
<dbReference type="PANTHER" id="PTHR13037">
    <property type="entry name" value="FORMIN"/>
    <property type="match status" value="1"/>
</dbReference>
<gene>
    <name evidence="25" type="ORF">NeVM_12P42_gp1</name>
</gene>
<evidence type="ECO:0000256" key="7">
    <source>
        <dbReference type="ARBA" id="ARBA00022670"/>
    </source>
</evidence>
<feature type="active site" description="For protease activity" evidence="20">
    <location>
        <position position="926"/>
    </location>
</feature>
<evidence type="ECO:0000313" key="25">
    <source>
        <dbReference type="EMBL" id="ALX72770.1"/>
    </source>
</evidence>
<dbReference type="PROSITE" id="PS51738">
    <property type="entry name" value="PEPTIDASE_C21"/>
    <property type="match status" value="1"/>
</dbReference>
<keyword evidence="10" id="KW-0547">Nucleotide-binding</keyword>
<dbReference type="GO" id="GO:0003968">
    <property type="term" value="F:RNA-directed RNA polymerase activity"/>
    <property type="evidence" value="ECO:0007669"/>
    <property type="project" value="UniProtKB-KW"/>
</dbReference>
<dbReference type="InterPro" id="IPR043181">
    <property type="entry name" value="TYMV_endopept_dom"/>
</dbReference>
<evidence type="ECO:0000256" key="16">
    <source>
        <dbReference type="ARBA" id="ARBA00022953"/>
    </source>
</evidence>
<sequence>MAAYAPSAFEPSCRPASAPADLCQPSTSVSCHQITPSSPSSCCSVASRLVSAGPAQHPLCVSSTSSTVWTTSQPQEFSSHPHMTPTNFPHLFASAGLKLRQSSSPVPAPRLVGGGLREVLSALAPTVHRDTVAAPLLEAVATPFRDSLRQYPWNIPERHHPFLESCGINVAGHGFKAHPHPVHKTIETHLIHDVWPNVATVPSAVMFMKPSKFDKLKAIHPNFEALFNYRLTAKDTTRYPTTSHDLPNFETLFMHDALMYYTPGQIVDLFLERPKLQKVYASLVVPPESQFTDISLFPELYRFRFEGDQLVYELEQNPSHNYTQPKRALEWLTTTTIRSADLVLTVSRLESWGPVHSLLIQRGVPPVHQEADTVSFKAPRAVALPEPSSLHQDLRHRLVPKDVYDALFIYVRAVRTLRVTDPAGFVRTQCSKPEYAWVTSSAWDNLAHFALSTSPHRPKTTYILFHSSFDKVVHWLKTHKLLMTSAGASLLSVASSSLFLAVGRVLNSHIHSFAIFRRWLRPPPHLLWPPKAPLFNLSLRARSTGPTVLSGTPFAFKLLPKTFNRIGASCPRLAQFLPRCPISQKYLWLSAAAASVPLIALGIRFFLGPDSPQSLHDRYHALFHPEPWELVLKRGPVHVARAPFLPFTPADHVPLNSDSPAIPAPPAPLPQAPVSPVTPAPVSKDSPTSGPPGQNEEEKAINAVLSLPTPPSQPPVRPPSPSAQAPASRDDIADRRDAENLNQALSSLGLFTPDPHSEPQQPVIGDAGELHARDWGLEDAPASDSETSPLLRDPSACGPVAMYAELHPGNYVPGTGLFQFRDRASGRAPVPYPSMDCLLVAVEQATRLPKEALWDTLTSACPDSFLNPTEISATGLSTDHFAILARHYSLRATFHSGPSTFTIGMEDATSTFAINHTPGQGKLPGHFSLRLDHNSPKLNGGLAQDLAVAALRFNVDGQLLPIRSVHNYRSWPARAKNLISNMKNGFDGVMANIHPTKTTEARERILALDGQLDIAQPRTVRLIHIAGFPGCGKSYPISRLLKTAAFKDHKVAVPTTELRSEWKDMLKPSPANVWRLGTWESSLLKAARVLVIDEIYKLPRGYLDLAIHADPTVEFVIALGDPLQGEYHSTHPNSSNSRLVGETRHLAPYLDYYCLWSRRVPKLIADFFHVPTSNENPGFARYSRQFPTDTRVLTNSQNAMHTMNQCGYQSVTIASSQGSTYSGAACIHLDKNSALLSHGHSLVALTRSRTGIIFTGDPSLLKGASTSNTMFSLLMSGKTRPIQDWFHREFPTCPVLKEPLKQRHNRLSGARGETLPDPYLRAIPIRLSSSPCIKPTEVRDVISVDSVVLGDGSLNRPQVSTHFLPEARRPLHSDLPSAVPSSELAPSSADFTTPVHEPVYPGETFENLAAHFLPAHDPETREIVFRNTMSNQFPHLNKDFHLSAQPSSLIAAIHSEKDDPTLLPASIGKRLRFRPSDAPYQITSKDEILGQLLYEGWCRAYSRNPNAEEPFDEALFAECINLNEYAQLTSKTQAVIMGNARRSDPDWRWSAVRIFSKAQHKVNEGSIFGSWKACQTLALMHDAVVLILGPVKKYQRMFDQRDRPSHLYIHAGHTPTEMSSWCKRNLTTAVKLANDYTSFDQSQHGEAVVFERKKMERLNIPQHLIDLHCFLKTNVSTQFGPLTCMRLTGEPGTYDDNSDYNLAVINLEYAASAVPTMVSGDDSLLDYEPKVRPEWNAIKPLLALRFKKERGLYATFCGYYCARVGCVRSPIALFAKLMIAEDDGSISDKLASYLMEFSIGHSLGDELWQALPLSTVSYQSACFDFFCRRAPPELKLALKLGEVPEEVVARIGHFKWATHATYSLLNSAARQILLHSSRNPRSLPEDPDTTKYQGELLQTLQLSAPSHSMNHSTLLPLTGGSSSSAPALTSLQFSEAVTQSMANDGQVGPPPDRDDRVDRQPRLPLAPRVAEVDLQAPTVDYPFQWVISSYDGSAAKNLTEDLAGSATLSKLTANYRHAELRSVELEVAPLAAAFSKPISISVVWTIASITPATTTETSYYGGRLITVGGPVLLSSTTRIPADLSRLNPILKSSVGYKDTPRLSYTVYANSGTAGTNLCSVIIRGILRLSAPAGNILA</sequence>
<evidence type="ECO:0000256" key="4">
    <source>
        <dbReference type="ARBA" id="ARBA00022581"/>
    </source>
</evidence>
<evidence type="ECO:0000256" key="19">
    <source>
        <dbReference type="ARBA" id="ARBA00046330"/>
    </source>
</evidence>
<dbReference type="PANTHER" id="PTHR13037:SF24">
    <property type="entry name" value="POLYCOMB PROTEIN PCL-RELATED"/>
    <property type="match status" value="1"/>
</dbReference>
<dbReference type="SUPFAM" id="SSF88633">
    <property type="entry name" value="Positive stranded ssRNA viruses"/>
    <property type="match status" value="1"/>
</dbReference>
<evidence type="ECO:0000256" key="10">
    <source>
        <dbReference type="ARBA" id="ARBA00022741"/>
    </source>
</evidence>
<dbReference type="InterPro" id="IPR002588">
    <property type="entry name" value="Alphavirus-like_MT_dom"/>
</dbReference>
<evidence type="ECO:0000256" key="11">
    <source>
        <dbReference type="ARBA" id="ARBA00022801"/>
    </source>
</evidence>
<dbReference type="GO" id="GO:0005198">
    <property type="term" value="F:structural molecule activity"/>
    <property type="evidence" value="ECO:0007669"/>
    <property type="project" value="InterPro"/>
</dbReference>
<dbReference type="CDD" id="cd23247">
    <property type="entry name" value="Tymoviridae_RdRp"/>
    <property type="match status" value="1"/>
</dbReference>
<keyword evidence="11 20" id="KW-0378">Hydrolase</keyword>
<accession>A0A0U4HG23</accession>
<keyword evidence="6" id="KW-1130">Modulation of host ubiquitin pathway by virus</keyword>
<comment type="function">
    <text evidence="18">RNA-directed RNA polymerase is responsible for the replication and transcription of the genome.</text>
</comment>
<evidence type="ECO:0000256" key="18">
    <source>
        <dbReference type="ARBA" id="ARBA00045135"/>
    </source>
</evidence>
<dbReference type="GO" id="GO:0003723">
    <property type="term" value="F:RNA binding"/>
    <property type="evidence" value="ECO:0007669"/>
    <property type="project" value="InterPro"/>
</dbReference>
<name>A0A0U4HG23_9VIRU</name>
<evidence type="ECO:0000256" key="20">
    <source>
        <dbReference type="PROSITE-ProRule" id="PRU01074"/>
    </source>
</evidence>
<dbReference type="GO" id="GO:0006508">
    <property type="term" value="P:proteolysis"/>
    <property type="evidence" value="ECO:0007669"/>
    <property type="project" value="UniProtKB-KW"/>
</dbReference>
<evidence type="ECO:0000256" key="9">
    <source>
        <dbReference type="ARBA" id="ARBA00022695"/>
    </source>
</evidence>
<feature type="compositionally biased region" description="Pro residues" evidence="21">
    <location>
        <begin position="708"/>
        <end position="721"/>
    </location>
</feature>
<dbReference type="Gene3D" id="3.40.50.300">
    <property type="entry name" value="P-loop containing nucleotide triphosphate hydrolases"/>
    <property type="match status" value="2"/>
</dbReference>
<dbReference type="Pfam" id="PF00978">
    <property type="entry name" value="RdRP_2"/>
    <property type="match status" value="1"/>
</dbReference>
<keyword evidence="9" id="KW-0548">Nucleotidyltransferase</keyword>
<evidence type="ECO:0000256" key="21">
    <source>
        <dbReference type="SAM" id="MobiDB-lite"/>
    </source>
</evidence>
<dbReference type="Pfam" id="PF01443">
    <property type="entry name" value="Viral_helicase1"/>
    <property type="match status" value="1"/>
</dbReference>
<dbReference type="PROSITE" id="PS51657">
    <property type="entry name" value="PSRV_HELICASE"/>
    <property type="match status" value="1"/>
</dbReference>
<dbReference type="Pfam" id="PF05381">
    <property type="entry name" value="Peptidase_C21"/>
    <property type="match status" value="1"/>
</dbReference>
<evidence type="ECO:0000256" key="1">
    <source>
        <dbReference type="ARBA" id="ARBA00004328"/>
    </source>
</evidence>